<sequence>MIKKKGIMESRPLPTNYCERLFTDGQKHFDELLLDIEEAKHSIDLETYLFHNDALGQRVAVKLAEAAERGVKVRIMVDGAGSPLWSTNFARLLESAGARTKVFHPFPWQLWDWSRSIIKLPFLIRWIYLILKINFRNHRKVCIIDKKIAYIGSLNISKHHLSKAEGGDAWRDTSVRLSGINLDELIKAFDAAWYHRTIKERLREIFRQIRKDPLIRLNYSRHRRRIFHKDLLRKMANCHHRIWITNAYFVPDNFLLKRLQEAAHAGIDVRILLPRKSDVPIMPWASSTFYYNLLNAGVRIFEYLPSMLHAKSLIIDDWMLVGSSNLNHRSLIHDLEADVNITSPEAKKMLEGQFLEDLKNSREVSLDSWQTLRPRRQRILGRLVLYIKYWI</sequence>
<feature type="domain" description="PLD phosphodiesterase" evidence="1">
    <location>
        <begin position="133"/>
        <end position="160"/>
    </location>
</feature>
<reference evidence="2 3" key="1">
    <citation type="journal article" date="2009" name="Infect. Immun.">
        <title>Comparative genomics reveal extensive transposon-mediated genomic plasticity and diversity among potential effector proteins within the genus Coxiella.</title>
        <authorList>
            <person name="Beare P.A."/>
            <person name="Unsworth N."/>
            <person name="Andoh M."/>
            <person name="Voth D.E."/>
            <person name="Omsland A."/>
            <person name="Gilk S.D."/>
            <person name="Williams K.P."/>
            <person name="Sobral B.W."/>
            <person name="Kupko J.J.III."/>
            <person name="Porcella S.F."/>
            <person name="Samuel J.E."/>
            <person name="Heinzen R.A."/>
        </authorList>
    </citation>
    <scope>NUCLEOTIDE SEQUENCE [LARGE SCALE GENOMIC DNA]</scope>
    <source>
        <strain evidence="2 3">Dugway 5J108-111</strain>
    </source>
</reference>
<dbReference type="SUPFAM" id="SSF56024">
    <property type="entry name" value="Phospholipase D/nuclease"/>
    <property type="match status" value="2"/>
</dbReference>
<dbReference type="AlphaFoldDB" id="A9KGT3"/>
<dbReference type="GO" id="GO:0016020">
    <property type="term" value="C:membrane"/>
    <property type="evidence" value="ECO:0007669"/>
    <property type="project" value="TreeGrafter"/>
</dbReference>
<dbReference type="GO" id="GO:0008808">
    <property type="term" value="F:cardiolipin synthase activity"/>
    <property type="evidence" value="ECO:0007669"/>
    <property type="project" value="TreeGrafter"/>
</dbReference>
<dbReference type="GO" id="GO:0032049">
    <property type="term" value="P:cardiolipin biosynthetic process"/>
    <property type="evidence" value="ECO:0007669"/>
    <property type="project" value="UniProtKB-ARBA"/>
</dbReference>
<dbReference type="RefSeq" id="WP_005769406.1">
    <property type="nucleotide sequence ID" value="NC_009727.1"/>
</dbReference>
<proteinExistence type="predicted"/>
<keyword evidence="2" id="KW-0808">Transferase</keyword>
<dbReference type="Pfam" id="PF13091">
    <property type="entry name" value="PLDc_2"/>
    <property type="match status" value="2"/>
</dbReference>
<dbReference type="PROSITE" id="PS50035">
    <property type="entry name" value="PLD"/>
    <property type="match status" value="2"/>
</dbReference>
<dbReference type="EMBL" id="CP000733">
    <property type="protein sequence ID" value="ABS77196.1"/>
    <property type="molecule type" value="Genomic_DNA"/>
</dbReference>
<dbReference type="CDD" id="cd09159">
    <property type="entry name" value="PLDc_ybhO_like_2"/>
    <property type="match status" value="1"/>
</dbReference>
<dbReference type="CDD" id="cd09110">
    <property type="entry name" value="PLDc_CLS_1"/>
    <property type="match status" value="1"/>
</dbReference>
<dbReference type="Gene3D" id="3.30.870.10">
    <property type="entry name" value="Endonuclease Chain A"/>
    <property type="match status" value="2"/>
</dbReference>
<dbReference type="KEGG" id="cbd:CBUD_2014"/>
<dbReference type="InterPro" id="IPR025202">
    <property type="entry name" value="PLD-like_dom"/>
</dbReference>
<accession>A9KGT3</accession>
<dbReference type="HOGENOM" id="CLU_038053_0_2_6"/>
<gene>
    <name evidence="2" type="ordered locus">CBUD_2014</name>
</gene>
<evidence type="ECO:0000313" key="2">
    <source>
        <dbReference type="EMBL" id="ABS77196.1"/>
    </source>
</evidence>
<organism evidence="2 3">
    <name type="scientific">Coxiella burnetii (strain Dugway 5J108-111)</name>
    <dbReference type="NCBI Taxonomy" id="434922"/>
    <lineage>
        <taxon>Bacteria</taxon>
        <taxon>Pseudomonadati</taxon>
        <taxon>Pseudomonadota</taxon>
        <taxon>Gammaproteobacteria</taxon>
        <taxon>Legionellales</taxon>
        <taxon>Coxiellaceae</taxon>
        <taxon>Coxiella</taxon>
    </lineage>
</organism>
<name>A9KGT3_COXBN</name>
<dbReference type="Proteomes" id="UP000008555">
    <property type="component" value="Chromosome"/>
</dbReference>
<dbReference type="EC" id="2.7.8.-" evidence="2"/>
<evidence type="ECO:0000259" key="1">
    <source>
        <dbReference type="PROSITE" id="PS50035"/>
    </source>
</evidence>
<feature type="domain" description="PLD phosphodiesterase" evidence="1">
    <location>
        <begin position="304"/>
        <end position="330"/>
    </location>
</feature>
<protein>
    <submittedName>
        <fullName evidence="2">Cardiolipin synthetase</fullName>
        <ecNumber evidence="2">2.7.8.-</ecNumber>
    </submittedName>
</protein>
<dbReference type="SMART" id="SM00155">
    <property type="entry name" value="PLDc"/>
    <property type="match status" value="2"/>
</dbReference>
<dbReference type="PANTHER" id="PTHR21248:SF22">
    <property type="entry name" value="PHOSPHOLIPASE D"/>
    <property type="match status" value="1"/>
</dbReference>
<evidence type="ECO:0000313" key="3">
    <source>
        <dbReference type="Proteomes" id="UP000008555"/>
    </source>
</evidence>
<dbReference type="InterPro" id="IPR001736">
    <property type="entry name" value="PLipase_D/transphosphatidylase"/>
</dbReference>
<dbReference type="PANTHER" id="PTHR21248">
    <property type="entry name" value="CARDIOLIPIN SYNTHASE"/>
    <property type="match status" value="1"/>
</dbReference>